<comment type="caution">
    <text evidence="1">The sequence shown here is derived from an EMBL/GenBank/DDBJ whole genome shotgun (WGS) entry which is preliminary data.</text>
</comment>
<proteinExistence type="predicted"/>
<organism evidence="1 2">
    <name type="scientific">Catharanthus roseus</name>
    <name type="common">Madagascar periwinkle</name>
    <name type="synonym">Vinca rosea</name>
    <dbReference type="NCBI Taxonomy" id="4058"/>
    <lineage>
        <taxon>Eukaryota</taxon>
        <taxon>Viridiplantae</taxon>
        <taxon>Streptophyta</taxon>
        <taxon>Embryophyta</taxon>
        <taxon>Tracheophyta</taxon>
        <taxon>Spermatophyta</taxon>
        <taxon>Magnoliopsida</taxon>
        <taxon>eudicotyledons</taxon>
        <taxon>Gunneridae</taxon>
        <taxon>Pentapetalae</taxon>
        <taxon>asterids</taxon>
        <taxon>lamiids</taxon>
        <taxon>Gentianales</taxon>
        <taxon>Apocynaceae</taxon>
        <taxon>Rauvolfioideae</taxon>
        <taxon>Vinceae</taxon>
        <taxon>Catharanthinae</taxon>
        <taxon>Catharanthus</taxon>
    </lineage>
</organism>
<dbReference type="EMBL" id="CM044702">
    <property type="protein sequence ID" value="KAI5677260.1"/>
    <property type="molecule type" value="Genomic_DNA"/>
</dbReference>
<evidence type="ECO:0000313" key="1">
    <source>
        <dbReference type="EMBL" id="KAI5677260.1"/>
    </source>
</evidence>
<protein>
    <submittedName>
        <fullName evidence="1">Uncharacterized protein</fullName>
    </submittedName>
</protein>
<sequence>MKLEDRSGSICGDGEESLDHLFLNCPVVKLIWWRLKWFAEEYTKESTKRKLKTHTSIVNTEWQAPPLRWKKINFDTAYWDEYYNVVAILRGEEVWAKEELDGDAECEEITAATLALKKAKERGLINVILEGDVVNVVFSIRDDSFCTNWQSQAVTDVCTNMLLVRIVGSYSASRNCNFAAHNTTKWARNSRCFGSIPSENIQKYILSNKDAALVCLFLGHLYFGLS</sequence>
<dbReference type="Proteomes" id="UP001060085">
    <property type="component" value="Linkage Group LG02"/>
</dbReference>
<reference evidence="2" key="1">
    <citation type="journal article" date="2023" name="Nat. Plants">
        <title>Single-cell RNA sequencing provides a high-resolution roadmap for understanding the multicellular compartmentation of specialized metabolism.</title>
        <authorList>
            <person name="Sun S."/>
            <person name="Shen X."/>
            <person name="Li Y."/>
            <person name="Li Y."/>
            <person name="Wang S."/>
            <person name="Li R."/>
            <person name="Zhang H."/>
            <person name="Shen G."/>
            <person name="Guo B."/>
            <person name="Wei J."/>
            <person name="Xu J."/>
            <person name="St-Pierre B."/>
            <person name="Chen S."/>
            <person name="Sun C."/>
        </authorList>
    </citation>
    <scope>NUCLEOTIDE SEQUENCE [LARGE SCALE GENOMIC DNA]</scope>
</reference>
<gene>
    <name evidence="1" type="ORF">M9H77_08210</name>
</gene>
<name>A0ACC0BX68_CATRO</name>
<keyword evidence="2" id="KW-1185">Reference proteome</keyword>
<evidence type="ECO:0000313" key="2">
    <source>
        <dbReference type="Proteomes" id="UP001060085"/>
    </source>
</evidence>
<accession>A0ACC0BX68</accession>